<keyword evidence="2 9" id="KW-0645">Protease</keyword>
<dbReference type="RefSeq" id="WP_013186875.1">
    <property type="nucleotide sequence ID" value="NC_014230.1"/>
</dbReference>
<keyword evidence="3 9" id="KW-0479">Metal-binding</keyword>
<sequence>MTQDKNPLLEQFEEAPFSRIKDEHFKPAIEALVKETKAEIDVITSNKDEPTFKNTIEALEFSGMQLDRVTSIFFNLNSAETSENLQKIAQEISPLLSEFGNDITLNKALFERVKAVYNNKSKFNLSEEQEMLLNKKYKSFTRNGANLNAEDQKKLREIDNELSKLKLKFGENVLAETNNFQLHITDLEKLKGLPESILNDAKELAKSQNKPGYIFTLHYPSYVPFMKYASNRELRKEMSLAYGSRCYKNNEYNNEENVLKIVSLRYKRAKLLGYKTHSDYVLEERMAKDPDTVYSFLNDLLEKAKPVAIKQFKELEDFARKLDDIDQLQKWDGAYYTEKLKKQSFSLDDEELKPYFKLENVISGVFKISEKLFNLTFEEVFNIEKYHEDVKTFKVYEEGKFKALFYADFHPRSGKRPGAWMTSFKSQYIKDGINHRPHISNVCNFSKPSKDKPSLLTFNEVTTLFHEFGHALHGILADTIYPSLSGTSVSWDFVELPSQLLENWCYEKEALELFAFHYKTGEIIPTRFINKIKELNKFQEGFQTLRQISFGILDMDWHNINPNKIKLISEQEFNSFKTTKLYPETTDNLMSTSFAHIFQGGYSSGYYSYKWAEVLDADTFDYFKTKGIFNPDLSFSFKENILSKGGTISPEILYKKFRGKNPSNKGLIERAGLN</sequence>
<protein>
    <recommendedName>
        <fullName evidence="8">oligopeptidase A</fullName>
        <ecNumber evidence="8">3.4.24.70</ecNumber>
    </recommendedName>
</protein>
<dbReference type="Pfam" id="PF19310">
    <property type="entry name" value="TOP_N"/>
    <property type="match status" value="1"/>
</dbReference>
<dbReference type="eggNOG" id="COG0339">
    <property type="taxonomic scope" value="Bacteria"/>
</dbReference>
<dbReference type="EMBL" id="CP002046">
    <property type="protein sequence ID" value="EAP88200.1"/>
    <property type="molecule type" value="Genomic_DNA"/>
</dbReference>
<dbReference type="OrthoDB" id="9773538at2"/>
<dbReference type="PANTHER" id="PTHR43660:SF1">
    <property type="entry name" value="DIPEPTIDYL CARBOXYPEPTIDASE"/>
    <property type="match status" value="1"/>
</dbReference>
<keyword evidence="5 9" id="KW-0862">Zinc</keyword>
<dbReference type="AlphaFoldDB" id="A3U7I3"/>
<evidence type="ECO:0000256" key="8">
    <source>
        <dbReference type="ARBA" id="ARBA00026100"/>
    </source>
</evidence>
<dbReference type="GO" id="GO:0005829">
    <property type="term" value="C:cytosol"/>
    <property type="evidence" value="ECO:0007669"/>
    <property type="project" value="TreeGrafter"/>
</dbReference>
<organism evidence="12 13">
    <name type="scientific">Croceibacter atlanticus (strain ATCC BAA-628 / JCM 21780 / CIP 108009 / IAM 15332 / KCTC 12090 / HTCC2559)</name>
    <dbReference type="NCBI Taxonomy" id="216432"/>
    <lineage>
        <taxon>Bacteria</taxon>
        <taxon>Pseudomonadati</taxon>
        <taxon>Bacteroidota</taxon>
        <taxon>Flavobacteriia</taxon>
        <taxon>Flavobacteriales</taxon>
        <taxon>Flavobacteriaceae</taxon>
        <taxon>Croceibacter</taxon>
    </lineage>
</organism>
<dbReference type="EC" id="3.4.24.70" evidence="8"/>
<comment type="similarity">
    <text evidence="1 9">Belongs to the peptidase M3 family.</text>
</comment>
<dbReference type="InterPro" id="IPR045666">
    <property type="entry name" value="OpdA_N"/>
</dbReference>
<dbReference type="CDD" id="cd06456">
    <property type="entry name" value="M3A_DCP"/>
    <property type="match status" value="1"/>
</dbReference>
<comment type="catalytic activity">
    <reaction evidence="7">
        <text>Hydrolysis of oligopeptides, with broad specificity. Gly or Ala commonly occur as P1 or P1' residues, but more distant residues are also important, as is shown by the fact that Z-Gly-Pro-Gly-|-Gly-Pro-Ala is cleaved, but not Z-(Gly)(5).</text>
        <dbReference type="EC" id="3.4.24.70"/>
    </reaction>
</comment>
<dbReference type="GO" id="GO:0046872">
    <property type="term" value="F:metal ion binding"/>
    <property type="evidence" value="ECO:0007669"/>
    <property type="project" value="UniProtKB-UniRule"/>
</dbReference>
<dbReference type="KEGG" id="cat:CA2559_05555"/>
<dbReference type="GO" id="GO:0004180">
    <property type="term" value="F:carboxypeptidase activity"/>
    <property type="evidence" value="ECO:0007669"/>
    <property type="project" value="TreeGrafter"/>
</dbReference>
<evidence type="ECO:0000313" key="12">
    <source>
        <dbReference type="EMBL" id="EAP88200.1"/>
    </source>
</evidence>
<feature type="domain" description="Peptidase M3A/M3B catalytic" evidence="10">
    <location>
        <begin position="225"/>
        <end position="671"/>
    </location>
</feature>
<evidence type="ECO:0000256" key="1">
    <source>
        <dbReference type="ARBA" id="ARBA00006040"/>
    </source>
</evidence>
<dbReference type="Gene3D" id="3.40.390.10">
    <property type="entry name" value="Collagenase (Catalytic Domain)"/>
    <property type="match status" value="1"/>
</dbReference>
<dbReference type="PANTHER" id="PTHR43660">
    <property type="entry name" value="DIPEPTIDYL CARBOXYPEPTIDASE"/>
    <property type="match status" value="1"/>
</dbReference>
<dbReference type="GeneID" id="89452901"/>
<evidence type="ECO:0000256" key="5">
    <source>
        <dbReference type="ARBA" id="ARBA00022833"/>
    </source>
</evidence>
<evidence type="ECO:0000259" key="11">
    <source>
        <dbReference type="Pfam" id="PF19310"/>
    </source>
</evidence>
<evidence type="ECO:0000313" key="13">
    <source>
        <dbReference type="Proteomes" id="UP000002297"/>
    </source>
</evidence>
<reference evidence="12 13" key="1">
    <citation type="journal article" date="2010" name="J. Bacteriol.">
        <title>The complete genome sequence of Croceibacter atlanticus HTCC2559T.</title>
        <authorList>
            <person name="Oh H.M."/>
            <person name="Kang I."/>
            <person name="Ferriera S."/>
            <person name="Giovannoni S.J."/>
            <person name="Cho J.C."/>
        </authorList>
    </citation>
    <scope>NUCLEOTIDE SEQUENCE [LARGE SCALE GENOMIC DNA]</scope>
    <source>
        <strain evidence="13">ATCC BAA-628 / HTCC2559 / KCTC 12090</strain>
    </source>
</reference>
<name>A3U7I3_CROAH</name>
<evidence type="ECO:0000256" key="6">
    <source>
        <dbReference type="ARBA" id="ARBA00023049"/>
    </source>
</evidence>
<dbReference type="HOGENOM" id="CLU_001805_4_0_10"/>
<evidence type="ECO:0000256" key="9">
    <source>
        <dbReference type="RuleBase" id="RU003435"/>
    </source>
</evidence>
<keyword evidence="13" id="KW-1185">Reference proteome</keyword>
<dbReference type="FunFam" id="3.40.390.10:FF:000009">
    <property type="entry name" value="Oligopeptidase A"/>
    <property type="match status" value="1"/>
</dbReference>
<dbReference type="Pfam" id="PF01432">
    <property type="entry name" value="Peptidase_M3"/>
    <property type="match status" value="1"/>
</dbReference>
<dbReference type="Proteomes" id="UP000002297">
    <property type="component" value="Chromosome"/>
</dbReference>
<keyword evidence="4 9" id="KW-0378">Hydrolase</keyword>
<dbReference type="InterPro" id="IPR024079">
    <property type="entry name" value="MetalloPept_cat_dom_sf"/>
</dbReference>
<evidence type="ECO:0000256" key="4">
    <source>
        <dbReference type="ARBA" id="ARBA00022801"/>
    </source>
</evidence>
<evidence type="ECO:0000256" key="3">
    <source>
        <dbReference type="ARBA" id="ARBA00022723"/>
    </source>
</evidence>
<evidence type="ECO:0000256" key="2">
    <source>
        <dbReference type="ARBA" id="ARBA00022670"/>
    </source>
</evidence>
<dbReference type="InterPro" id="IPR024080">
    <property type="entry name" value="Neurolysin/TOP_N"/>
</dbReference>
<accession>A3U7I3</accession>
<keyword evidence="6 9" id="KW-0482">Metalloprotease</keyword>
<dbReference type="InterPro" id="IPR034005">
    <property type="entry name" value="M3A_DCP"/>
</dbReference>
<dbReference type="InterPro" id="IPR024077">
    <property type="entry name" value="Neurolysin/TOP_dom2"/>
</dbReference>
<dbReference type="STRING" id="216432.CA2559_05555"/>
<proteinExistence type="inferred from homology"/>
<feature type="domain" description="Oligopeptidase A N-terminal" evidence="11">
    <location>
        <begin position="29"/>
        <end position="151"/>
    </location>
</feature>
<evidence type="ECO:0000259" key="10">
    <source>
        <dbReference type="Pfam" id="PF01432"/>
    </source>
</evidence>
<comment type="cofactor">
    <cofactor evidence="9">
        <name>Zn(2+)</name>
        <dbReference type="ChEBI" id="CHEBI:29105"/>
    </cofactor>
    <text evidence="9">Binds 1 zinc ion.</text>
</comment>
<dbReference type="InterPro" id="IPR001567">
    <property type="entry name" value="Pept_M3A_M3B_dom"/>
</dbReference>
<dbReference type="GO" id="GO:0004222">
    <property type="term" value="F:metalloendopeptidase activity"/>
    <property type="evidence" value="ECO:0007669"/>
    <property type="project" value="UniProtKB-EC"/>
</dbReference>
<evidence type="ECO:0000256" key="7">
    <source>
        <dbReference type="ARBA" id="ARBA00024603"/>
    </source>
</evidence>
<dbReference type="SUPFAM" id="SSF55486">
    <property type="entry name" value="Metalloproteases ('zincins'), catalytic domain"/>
    <property type="match status" value="1"/>
</dbReference>
<gene>
    <name evidence="12" type="ordered locus">CA2559_05555</name>
</gene>
<dbReference type="Gene3D" id="1.10.1370.10">
    <property type="entry name" value="Neurolysin, domain 3"/>
    <property type="match status" value="1"/>
</dbReference>
<dbReference type="InterPro" id="IPR045090">
    <property type="entry name" value="Pept_M3A_M3B"/>
</dbReference>
<dbReference type="GO" id="GO:0006508">
    <property type="term" value="P:proteolysis"/>
    <property type="evidence" value="ECO:0007669"/>
    <property type="project" value="UniProtKB-KW"/>
</dbReference>
<dbReference type="Gene3D" id="1.20.1050.40">
    <property type="entry name" value="Endopeptidase. Chain P, domain 1"/>
    <property type="match status" value="1"/>
</dbReference>